<dbReference type="STRING" id="930990.A0A067M8Q1"/>
<feature type="repeat" description="ANK" evidence="3">
    <location>
        <begin position="110"/>
        <end position="142"/>
    </location>
</feature>
<feature type="repeat" description="ANK" evidence="3">
    <location>
        <begin position="36"/>
        <end position="74"/>
    </location>
</feature>
<dbReference type="GO" id="GO:0000976">
    <property type="term" value="F:transcription cis-regulatory region binding"/>
    <property type="evidence" value="ECO:0007669"/>
    <property type="project" value="TreeGrafter"/>
</dbReference>
<evidence type="ECO:0000313" key="5">
    <source>
        <dbReference type="Proteomes" id="UP000027195"/>
    </source>
</evidence>
<evidence type="ECO:0000256" key="1">
    <source>
        <dbReference type="ARBA" id="ARBA00022737"/>
    </source>
</evidence>
<dbReference type="HOGENOM" id="CLU_000134_18_9_1"/>
<dbReference type="Gene3D" id="1.25.40.20">
    <property type="entry name" value="Ankyrin repeat-containing domain"/>
    <property type="match status" value="2"/>
</dbReference>
<dbReference type="EMBL" id="KL198061">
    <property type="protein sequence ID" value="KDQ11085.1"/>
    <property type="molecule type" value="Genomic_DNA"/>
</dbReference>
<proteinExistence type="predicted"/>
<dbReference type="GO" id="GO:0005634">
    <property type="term" value="C:nucleus"/>
    <property type="evidence" value="ECO:0007669"/>
    <property type="project" value="TreeGrafter"/>
</dbReference>
<dbReference type="InterPro" id="IPR002110">
    <property type="entry name" value="Ankyrin_rpt"/>
</dbReference>
<keyword evidence="1" id="KW-0677">Repeat</keyword>
<evidence type="ECO:0000313" key="4">
    <source>
        <dbReference type="EMBL" id="KDQ11085.1"/>
    </source>
</evidence>
<keyword evidence="5" id="KW-1185">Reference proteome</keyword>
<dbReference type="SUPFAM" id="SSF48403">
    <property type="entry name" value="Ankyrin repeat"/>
    <property type="match status" value="1"/>
</dbReference>
<dbReference type="PROSITE" id="PS50088">
    <property type="entry name" value="ANK_REPEAT"/>
    <property type="match status" value="3"/>
</dbReference>
<dbReference type="InParanoid" id="A0A067M8Q1"/>
<dbReference type="PANTHER" id="PTHR24193:SF121">
    <property type="entry name" value="ADA2A-CONTAINING COMPLEX COMPONENT 3, ISOFORM D"/>
    <property type="match status" value="1"/>
</dbReference>
<dbReference type="Pfam" id="PF12796">
    <property type="entry name" value="Ank_2"/>
    <property type="match status" value="1"/>
</dbReference>
<dbReference type="PANTHER" id="PTHR24193">
    <property type="entry name" value="ANKYRIN REPEAT PROTEIN"/>
    <property type="match status" value="1"/>
</dbReference>
<dbReference type="InterPro" id="IPR036770">
    <property type="entry name" value="Ankyrin_rpt-contain_sf"/>
</dbReference>
<dbReference type="Pfam" id="PF00023">
    <property type="entry name" value="Ank"/>
    <property type="match status" value="1"/>
</dbReference>
<dbReference type="AlphaFoldDB" id="A0A067M8Q1"/>
<reference evidence="5" key="1">
    <citation type="journal article" date="2014" name="Proc. Natl. Acad. Sci. U.S.A.">
        <title>Extensive sampling of basidiomycete genomes demonstrates inadequacy of the white-rot/brown-rot paradigm for wood decay fungi.</title>
        <authorList>
            <person name="Riley R."/>
            <person name="Salamov A.A."/>
            <person name="Brown D.W."/>
            <person name="Nagy L.G."/>
            <person name="Floudas D."/>
            <person name="Held B.W."/>
            <person name="Levasseur A."/>
            <person name="Lombard V."/>
            <person name="Morin E."/>
            <person name="Otillar R."/>
            <person name="Lindquist E.A."/>
            <person name="Sun H."/>
            <person name="LaButti K.M."/>
            <person name="Schmutz J."/>
            <person name="Jabbour D."/>
            <person name="Luo H."/>
            <person name="Baker S.E."/>
            <person name="Pisabarro A.G."/>
            <person name="Walton J.D."/>
            <person name="Blanchette R.A."/>
            <person name="Henrissat B."/>
            <person name="Martin F."/>
            <person name="Cullen D."/>
            <person name="Hibbett D.S."/>
            <person name="Grigoriev I.V."/>
        </authorList>
    </citation>
    <scope>NUCLEOTIDE SEQUENCE [LARGE SCALE GENOMIC DNA]</scope>
    <source>
        <strain evidence="5">FD-172 SS1</strain>
    </source>
</reference>
<accession>A0A067M8Q1</accession>
<sequence length="183" mass="19277">MHVLCCRDVTSDLYALSQVFGILLDAGADVNAKDMHGHTPLHYACHRSWHEEGLIPSLVSLLVSAGADVSASDNPEGFTPLHLAVLCHYDPNIADIMLVAGADINTRDHLGRTPLHHAARRATPNIAKRLISSGASADALDQRGDTPLTLAARAGSYKGAIQLLKAGVSACDVAIEVSSVILS</sequence>
<dbReference type="Proteomes" id="UP000027195">
    <property type="component" value="Unassembled WGS sequence"/>
</dbReference>
<keyword evidence="2 3" id="KW-0040">ANK repeat</keyword>
<dbReference type="InterPro" id="IPR050663">
    <property type="entry name" value="Ankyrin-SOCS_Box"/>
</dbReference>
<organism evidence="4 5">
    <name type="scientific">Botryobasidium botryosum (strain FD-172 SS1)</name>
    <dbReference type="NCBI Taxonomy" id="930990"/>
    <lineage>
        <taxon>Eukaryota</taxon>
        <taxon>Fungi</taxon>
        <taxon>Dikarya</taxon>
        <taxon>Basidiomycota</taxon>
        <taxon>Agaricomycotina</taxon>
        <taxon>Agaricomycetes</taxon>
        <taxon>Cantharellales</taxon>
        <taxon>Botryobasidiaceae</taxon>
        <taxon>Botryobasidium</taxon>
    </lineage>
</organism>
<dbReference type="GO" id="GO:0045944">
    <property type="term" value="P:positive regulation of transcription by RNA polymerase II"/>
    <property type="evidence" value="ECO:0007669"/>
    <property type="project" value="TreeGrafter"/>
</dbReference>
<dbReference type="PRINTS" id="PR01415">
    <property type="entry name" value="ANKYRIN"/>
</dbReference>
<dbReference type="PROSITE" id="PS50297">
    <property type="entry name" value="ANK_REP_REGION"/>
    <property type="match status" value="3"/>
</dbReference>
<dbReference type="SMART" id="SM00248">
    <property type="entry name" value="ANK"/>
    <property type="match status" value="4"/>
</dbReference>
<name>A0A067M8Q1_BOTB1</name>
<gene>
    <name evidence="4" type="ORF">BOTBODRAFT_114842</name>
</gene>
<dbReference type="OrthoDB" id="194358at2759"/>
<feature type="repeat" description="ANK" evidence="3">
    <location>
        <begin position="76"/>
        <end position="109"/>
    </location>
</feature>
<protein>
    <submittedName>
        <fullName evidence="4">Uncharacterized protein</fullName>
    </submittedName>
</protein>
<evidence type="ECO:0000256" key="2">
    <source>
        <dbReference type="ARBA" id="ARBA00023043"/>
    </source>
</evidence>
<evidence type="ECO:0000256" key="3">
    <source>
        <dbReference type="PROSITE-ProRule" id="PRU00023"/>
    </source>
</evidence>